<keyword evidence="1" id="KW-1133">Transmembrane helix</keyword>
<feature type="transmembrane region" description="Helical" evidence="1">
    <location>
        <begin position="262"/>
        <end position="280"/>
    </location>
</feature>
<proteinExistence type="predicted"/>
<dbReference type="RefSeq" id="WP_185906048.1">
    <property type="nucleotide sequence ID" value="NZ_JACMSE010000012.1"/>
</dbReference>
<feature type="transmembrane region" description="Helical" evidence="1">
    <location>
        <begin position="59"/>
        <end position="83"/>
    </location>
</feature>
<keyword evidence="1" id="KW-0812">Transmembrane</keyword>
<dbReference type="EMBL" id="JACMSE010000012">
    <property type="protein sequence ID" value="MBC2890321.1"/>
    <property type="molecule type" value="Genomic_DNA"/>
</dbReference>
<evidence type="ECO:0000313" key="3">
    <source>
        <dbReference type="Proteomes" id="UP000587396"/>
    </source>
</evidence>
<feature type="transmembrane region" description="Helical" evidence="1">
    <location>
        <begin position="391"/>
        <end position="412"/>
    </location>
</feature>
<dbReference type="AlphaFoldDB" id="A0A842JIL3"/>
<gene>
    <name evidence="2" type="ORF">H7313_13365</name>
</gene>
<feature type="transmembrane region" description="Helical" evidence="1">
    <location>
        <begin position="287"/>
        <end position="304"/>
    </location>
</feature>
<keyword evidence="3" id="KW-1185">Reference proteome</keyword>
<organism evidence="2 3">
    <name type="scientific">Gordonibacter massiliensis</name>
    <name type="common">ex Traore et al. 2017</name>
    <dbReference type="NCBI Taxonomy" id="1841863"/>
    <lineage>
        <taxon>Bacteria</taxon>
        <taxon>Bacillati</taxon>
        <taxon>Actinomycetota</taxon>
        <taxon>Coriobacteriia</taxon>
        <taxon>Eggerthellales</taxon>
        <taxon>Eggerthellaceae</taxon>
        <taxon>Gordonibacter</taxon>
    </lineage>
</organism>
<reference evidence="2 3" key="1">
    <citation type="submission" date="2020-08" db="EMBL/GenBank/DDBJ databases">
        <authorList>
            <person name="Liu C."/>
            <person name="Sun Q."/>
        </authorList>
    </citation>
    <scope>NUCLEOTIDE SEQUENCE [LARGE SCALE GENOMIC DNA]</scope>
    <source>
        <strain evidence="2 3">N22</strain>
    </source>
</reference>
<accession>A0A842JIL3</accession>
<feature type="transmembrane region" description="Helical" evidence="1">
    <location>
        <begin position="206"/>
        <end position="223"/>
    </location>
</feature>
<name>A0A842JIL3_9ACTN</name>
<feature type="transmembrane region" description="Helical" evidence="1">
    <location>
        <begin position="310"/>
        <end position="329"/>
    </location>
</feature>
<feature type="transmembrane region" description="Helical" evidence="1">
    <location>
        <begin position="458"/>
        <end position="488"/>
    </location>
</feature>
<protein>
    <submittedName>
        <fullName evidence="2">ATP-binding protein</fullName>
    </submittedName>
</protein>
<dbReference type="Pfam" id="PF20176">
    <property type="entry name" value="DUF6541"/>
    <property type="match status" value="1"/>
</dbReference>
<feature type="transmembrane region" description="Helical" evidence="1">
    <location>
        <begin position="341"/>
        <end position="361"/>
    </location>
</feature>
<feature type="transmembrane region" description="Helical" evidence="1">
    <location>
        <begin position="235"/>
        <end position="256"/>
    </location>
</feature>
<feature type="transmembrane region" description="Helical" evidence="1">
    <location>
        <begin position="419"/>
        <end position="438"/>
    </location>
</feature>
<feature type="transmembrane region" description="Helical" evidence="1">
    <location>
        <begin position="6"/>
        <end position="24"/>
    </location>
</feature>
<dbReference type="Proteomes" id="UP000587396">
    <property type="component" value="Unassembled WGS sequence"/>
</dbReference>
<sequence>MWGLFFIAAIVAVLFTYLPGYFLFRSIRVPRLVGLICAPLATVVAYGALSVAYAKAGVFTTWLALFAPSLALGLVTFAISCFLNRKRTADFGLESPARTLSRAFDWKCLLLYVGIGIAVTLFVYVRSLDGPESFVQEFDNVHHLGSVYGFVQSGNWSPLEVTLYPLASEAAFNPLPGIEFYPSAWHCTAAMLVSSLGVSVPLAENVVNFLFTAIVFPSAMFLLMRRLFRERPRAVLFGAFCTLAFSAFPWGFLFFGPLYSNLSSFAVLPAVVFCFVSIFSERVDARSRATSAVLFLVGVISLALTQPNAVFTMGVFLIPFCVVRAVRIADFAYVAGRRRTLLKIALGVGFLLLVAVLWFALFKAPFMQKVVTHEWPGFASKSQSVIDVLTLAFNVPAVQLVLAALVLTGIAYSLYRRQYLWLSCAFFLFGALYVVDAASDGYLKFLLTGFWYTDSYRVAASAAFAAIPLAGLGLSVISSIANTGLSWLSDRMEAKRPHAWAAPCVVAVLFLGFIFYPSFTLAGRYELHTAFGFVTEKLTFMNDASRSNIYAPNERDFVRKVLQEVPAGTVIINEPNDGSAFAYGTDGLDAYYRHLRTYGGGNETAESKAIRKSLNDIAVNDQVRLAVQRSGARYLLQLDQGDAQMKEPYPFTYRAEDWIGINAVNDETPGFEVVLSDGDMRLYKITAAS</sequence>
<keyword evidence="2" id="KW-0547">Nucleotide-binding</keyword>
<feature type="transmembrane region" description="Helical" evidence="1">
    <location>
        <begin position="31"/>
        <end position="53"/>
    </location>
</feature>
<dbReference type="InterPro" id="IPR046671">
    <property type="entry name" value="DUF6541"/>
</dbReference>
<evidence type="ECO:0000256" key="1">
    <source>
        <dbReference type="SAM" id="Phobius"/>
    </source>
</evidence>
<evidence type="ECO:0000313" key="2">
    <source>
        <dbReference type="EMBL" id="MBC2890321.1"/>
    </source>
</evidence>
<keyword evidence="1" id="KW-0472">Membrane</keyword>
<feature type="transmembrane region" description="Helical" evidence="1">
    <location>
        <begin position="104"/>
        <end position="125"/>
    </location>
</feature>
<comment type="caution">
    <text evidence="2">The sequence shown here is derived from an EMBL/GenBank/DDBJ whole genome shotgun (WGS) entry which is preliminary data.</text>
</comment>
<feature type="transmembrane region" description="Helical" evidence="1">
    <location>
        <begin position="500"/>
        <end position="519"/>
    </location>
</feature>
<dbReference type="GO" id="GO:0005524">
    <property type="term" value="F:ATP binding"/>
    <property type="evidence" value="ECO:0007669"/>
    <property type="project" value="UniProtKB-KW"/>
</dbReference>
<keyword evidence="2" id="KW-0067">ATP-binding</keyword>